<dbReference type="Pfam" id="PF00011">
    <property type="entry name" value="HSP20"/>
    <property type="match status" value="1"/>
</dbReference>
<evidence type="ECO:0000259" key="5">
    <source>
        <dbReference type="PROSITE" id="PS51203"/>
    </source>
</evidence>
<evidence type="ECO:0000256" key="2">
    <source>
        <dbReference type="PROSITE-ProRule" id="PRU00285"/>
    </source>
</evidence>
<comment type="caution">
    <text evidence="6">The sequence shown here is derived from an EMBL/GenBank/DDBJ whole genome shotgun (WGS) entry which is preliminary data.</text>
</comment>
<comment type="similarity">
    <text evidence="2 3">Belongs to the small heat shock protein (HSP20) family.</text>
</comment>
<dbReference type="CDD" id="cd06472">
    <property type="entry name" value="ACD_ScHsp26_like"/>
    <property type="match status" value="1"/>
</dbReference>
<dbReference type="OrthoDB" id="1245404at2759"/>
<evidence type="ECO:0000313" key="7">
    <source>
        <dbReference type="Proteomes" id="UP000829196"/>
    </source>
</evidence>
<dbReference type="InterPro" id="IPR008978">
    <property type="entry name" value="HSP20-like_chaperone"/>
</dbReference>
<feature type="domain" description="CS" evidence="5">
    <location>
        <begin position="22"/>
        <end position="132"/>
    </location>
</feature>
<keyword evidence="7" id="KW-1185">Reference proteome</keyword>
<sequence length="161" mass="17760">MSMENSYIFNPFVSSLISRLSYSEPCIDWKETQTAHIFQIDLPGLSKEDVKVEVEDGRVLRISGERRLDKEGKDEVWHVAERADRGGKFLRELLLPAKGRADAVKAKMENGVLTVTVPKEEGEKKAKAKKIEVVGGGVIEKKGGRVPGVGKKALLCFGGHI</sequence>
<dbReference type="InterPro" id="IPR002068">
    <property type="entry name" value="A-crystallin/Hsp20_dom"/>
</dbReference>
<reference evidence="6" key="1">
    <citation type="journal article" date="2022" name="Front. Genet.">
        <title>Chromosome-Scale Assembly of the Dendrobium nobile Genome Provides Insights Into the Molecular Mechanism of the Biosynthesis of the Medicinal Active Ingredient of Dendrobium.</title>
        <authorList>
            <person name="Xu Q."/>
            <person name="Niu S.-C."/>
            <person name="Li K.-L."/>
            <person name="Zheng P.-J."/>
            <person name="Zhang X.-J."/>
            <person name="Jia Y."/>
            <person name="Liu Y."/>
            <person name="Niu Y.-X."/>
            <person name="Yu L.-H."/>
            <person name="Chen D.-F."/>
            <person name="Zhang G.-Q."/>
        </authorList>
    </citation>
    <scope>NUCLEOTIDE SEQUENCE</scope>
    <source>
        <tissue evidence="6">Leaf</tissue>
    </source>
</reference>
<dbReference type="SUPFAM" id="SSF49764">
    <property type="entry name" value="HSP20-like chaperones"/>
    <property type="match status" value="1"/>
</dbReference>
<evidence type="ECO:0000256" key="1">
    <source>
        <dbReference type="ARBA" id="ARBA00023016"/>
    </source>
</evidence>
<proteinExistence type="inferred from homology"/>
<dbReference type="PANTHER" id="PTHR11527">
    <property type="entry name" value="HEAT-SHOCK PROTEIN 20 FAMILY MEMBER"/>
    <property type="match status" value="1"/>
</dbReference>
<protein>
    <submittedName>
        <fullName evidence="6">Uncharacterized protein</fullName>
    </submittedName>
</protein>
<name>A0A8T3AD62_DENNO</name>
<evidence type="ECO:0000313" key="6">
    <source>
        <dbReference type="EMBL" id="KAI0492275.1"/>
    </source>
</evidence>
<dbReference type="PROSITE" id="PS51203">
    <property type="entry name" value="CS"/>
    <property type="match status" value="1"/>
</dbReference>
<organism evidence="6 7">
    <name type="scientific">Dendrobium nobile</name>
    <name type="common">Orchid</name>
    <dbReference type="NCBI Taxonomy" id="94219"/>
    <lineage>
        <taxon>Eukaryota</taxon>
        <taxon>Viridiplantae</taxon>
        <taxon>Streptophyta</taxon>
        <taxon>Embryophyta</taxon>
        <taxon>Tracheophyta</taxon>
        <taxon>Spermatophyta</taxon>
        <taxon>Magnoliopsida</taxon>
        <taxon>Liliopsida</taxon>
        <taxon>Asparagales</taxon>
        <taxon>Orchidaceae</taxon>
        <taxon>Epidendroideae</taxon>
        <taxon>Malaxideae</taxon>
        <taxon>Dendrobiinae</taxon>
        <taxon>Dendrobium</taxon>
    </lineage>
</organism>
<feature type="domain" description="SHSP" evidence="4">
    <location>
        <begin position="18"/>
        <end position="134"/>
    </location>
</feature>
<dbReference type="InterPro" id="IPR007052">
    <property type="entry name" value="CS_dom"/>
</dbReference>
<keyword evidence="1" id="KW-0346">Stress response</keyword>
<evidence type="ECO:0000259" key="4">
    <source>
        <dbReference type="PROSITE" id="PS01031"/>
    </source>
</evidence>
<dbReference type="SMR" id="A0A8T3AD62"/>
<dbReference type="EMBL" id="JAGYWB010000018">
    <property type="protein sequence ID" value="KAI0492275.1"/>
    <property type="molecule type" value="Genomic_DNA"/>
</dbReference>
<dbReference type="InterPro" id="IPR031107">
    <property type="entry name" value="Small_HSP"/>
</dbReference>
<dbReference type="Proteomes" id="UP000829196">
    <property type="component" value="Unassembled WGS sequence"/>
</dbReference>
<accession>A0A8T3AD62</accession>
<dbReference type="AlphaFoldDB" id="A0A8T3AD62"/>
<dbReference type="Gene3D" id="2.60.40.790">
    <property type="match status" value="1"/>
</dbReference>
<gene>
    <name evidence="6" type="ORF">KFK09_026544</name>
</gene>
<dbReference type="PROSITE" id="PS01031">
    <property type="entry name" value="SHSP"/>
    <property type="match status" value="1"/>
</dbReference>
<evidence type="ECO:0000256" key="3">
    <source>
        <dbReference type="RuleBase" id="RU003616"/>
    </source>
</evidence>